<feature type="compositionally biased region" description="Acidic residues" evidence="1">
    <location>
        <begin position="2418"/>
        <end position="2459"/>
    </location>
</feature>
<feature type="compositionally biased region" description="Pro residues" evidence="1">
    <location>
        <begin position="2471"/>
        <end position="2482"/>
    </location>
</feature>
<feature type="compositionally biased region" description="Basic residues" evidence="1">
    <location>
        <begin position="2551"/>
        <end position="2562"/>
    </location>
</feature>
<feature type="compositionally biased region" description="Basic and acidic residues" evidence="1">
    <location>
        <begin position="2515"/>
        <end position="2524"/>
    </location>
</feature>
<dbReference type="Proteomes" id="UP001057375">
    <property type="component" value="Unassembled WGS sequence"/>
</dbReference>
<evidence type="ECO:0000313" key="2">
    <source>
        <dbReference type="EMBL" id="GKT23439.1"/>
    </source>
</evidence>
<proteinExistence type="predicted"/>
<organism evidence="2 3">
    <name type="scientific">Aduncisulcus paluster</name>
    <dbReference type="NCBI Taxonomy" id="2918883"/>
    <lineage>
        <taxon>Eukaryota</taxon>
        <taxon>Metamonada</taxon>
        <taxon>Carpediemonas-like organisms</taxon>
        <taxon>Aduncisulcus</taxon>
    </lineage>
</organism>
<feature type="compositionally biased region" description="Polar residues" evidence="1">
    <location>
        <begin position="12"/>
        <end position="22"/>
    </location>
</feature>
<feature type="compositionally biased region" description="Basic residues" evidence="1">
    <location>
        <begin position="2504"/>
        <end position="2514"/>
    </location>
</feature>
<feature type="region of interest" description="Disordered" evidence="1">
    <location>
        <begin position="1"/>
        <end position="22"/>
    </location>
</feature>
<evidence type="ECO:0000256" key="1">
    <source>
        <dbReference type="SAM" id="MobiDB-lite"/>
    </source>
</evidence>
<gene>
    <name evidence="2" type="ORF">ADUPG1_012424</name>
</gene>
<comment type="caution">
    <text evidence="2">The sequence shown here is derived from an EMBL/GenBank/DDBJ whole genome shotgun (WGS) entry which is preliminary data.</text>
</comment>
<protein>
    <recommendedName>
        <fullName evidence="4">Non-specific serine/threonine protein kinase</fullName>
    </recommendedName>
</protein>
<feature type="region of interest" description="Disordered" evidence="1">
    <location>
        <begin position="2319"/>
        <end position="2341"/>
    </location>
</feature>
<feature type="region of interest" description="Disordered" evidence="1">
    <location>
        <begin position="2418"/>
        <end position="2742"/>
    </location>
</feature>
<name>A0ABQ5JZG0_9EUKA</name>
<feature type="non-terminal residue" evidence="2">
    <location>
        <position position="2742"/>
    </location>
</feature>
<feature type="compositionally biased region" description="Polar residues" evidence="1">
    <location>
        <begin position="2607"/>
        <end position="2630"/>
    </location>
</feature>
<evidence type="ECO:0000313" key="3">
    <source>
        <dbReference type="Proteomes" id="UP001057375"/>
    </source>
</evidence>
<accession>A0ABQ5JZG0</accession>
<sequence length="2742" mass="317629">MSASKSLPLELSNPSVSRHSNPCSELEQLQTTIRRTSSQSAVTSLYSVFSPRLRAIFDTFSLDSSAILSHQNLFTLCFECLSLFVKHEILSPSPVSHGVDDKPKEEIMLDGASLQKLIELFLDPMLRVECVLRESVDGDDDRKEEAEEKRPNGVNSITMALVECVLRESVDGDDDRKEEAEEKRPNGVNSITMALFRIINVCIKKVVSLRISVFHRLSTILSKILSIGLSKRFESDFVEDALGTCRSLAFTKDDSTKDSLLEILLPHILPWLRKYPGETFFFHWINILKNITLDNVNTNPHKGRCLQLWFVFPPIVGAVKDSISRGLGFNSATKIRCIMFFSNLCCIPDFAVEIFKNTKHMIDNWFIMVKEQEEDNHNWGIKYWSEFISMLSTVPSLVPHISPKYDAAMAWCKDNGGWGSDYSRYFNYCYAHLKKWCELIDSIKECQDSKSTSKLYYKQRGSILSIFRASMSRSEIIEHTKEIILCCQCLKWFVRHPISGIKIYLTAPTLNDLVDTFISHISRVEKVLESVVEEEYCDICVRFTFSDPKKRDSFLPKIFPTFQHILERGSKGKLGDNAIIGVPEGNSIVPKNVLLTLNNISNSKSSSTRSSIFTLIKPYIIDWMGIYRDVGYYNIWIIILSKITWSPEDNAPNMSICSETWSIFHFVLDFMKKELIGDNIVKREYCFILKFFSNLCSDRSHAIEVYENIEHLLGNWFEAIKKKKHKNGIKYWSELVSKELIGDNIVKREYCFILKFFSNLCSDRSHAIEVYENIEHLLGNWFEAIKKKKHKNGIKYWSELVSVLSSIPSLVPEISPKYDSAMEWCRKKNEKGNNALMRYQENCKRYYDHKFRFIRSFKYCSDSESTSHLYHEHQGSILSVFLACQSESTIKEHKKEVVLCCQCLRDFVRHDLGYNMVYLPIPDLNDLIDTFIDHLSRVESVLEGDVDEYYCYICRSYTFKVEDERDSFLPKISPTFQRILERGSKEKLKGDVPLDLLITLINISTSKSSSTRLSMYTLFESYIKDWMRIYGDMKFQRNFQYDVCCEELVILLTNLSWSPEDNSPNRVICSELWPLFHPILDDIKNGLTRFTCRQYILHQYFFVLDFFSNLCCDPAHAIEIYENIKELLDDWFVPIKKEKRYLEIYNWSKLISMLSTVPALVPHISPKYDNAMEWCKDNGMGDCGEYHSNYLIFCYPGPKQNLQPLEILIDSIKKCSSPESTSQLYLKNRKFILAIFLQYQSRCNIKEHKKKIHLCCQCLSYFIKHINNISGNVVCLPIPDLNDLIDTFIGHLSRVEEVLEEDFDEEYCHICVNYTAEVQAKMDSFLPEISSTFHRILERGTQEKLDTGSIPKQLLQTLKNISTSESSSIRSSLFSLIKPYINDWMILYRDIWYYEEFIVIFANLTWSLKDDSPDKITCSELWPFFRPIFDVVKKYIVEDKIVEREYSKVLDLFSNLCCDRLHAIEIYENTKDLLDGWYEAIKKQKHDLAINFWSKLVSMFSTVTDLVPHLSPKYDVSMDWCKDNGGLESRNLKYFKNCYPHIKEFKDLTINIHKCPDSETISKLYNEHRESILSIFLACQSRGKIEEHIKELILCFQCLRWFVHRRISIFTDFLLPISDLNNLIDTFIGHLSRVESVLEGSVDEEYCNICMNYTFKVRDKWDSFLPTISPTFHRILERGSKGKLEGDIPSYLLLYFRIISSSKSSSTRSSIFTLIKPYVKDWMRIYGDIMYYEEWIMILKNLSWSPEDNSPNKHICSESWPFFHPILDFVKRECSEDKIVEKGYYIVLDFFSNLCCDPSHVHEIYETIKDLLNGWFEAIKKKKHVLGIKYWSKFISMLSTSPSLDIHLVTQYDRMKWCRENGRRQDVDSFYLRYFNFCCYLKKWQDLIDSIKKSPNSGSTALLYLNNREAILSVFLASKTRFEIEKHKGELVLCFRCLRWFSHHESQSYGVYLPIPELNNLIGIFFEHLSRVKQVLQEAVEEEYCVICADYTSIVTNPSNLFLTKISTTLPCILERGSKKKLEGSIPTNLILILKNISISKSTSIRSSIFTIIKPFIKDWLRLYRKTVHCYQQPSSFRCYGDWIKILSNLTWSPEDNAPNPSICSEAWSLFPQILDFVKKECVEIDNEYFSVMRLFSNFCCDPSHAIELFENIRDLLDGWFKKHERGIKYDDHMGIKCWTKLLSMLTTVPSLVPHISPKYDDSIRWCLKYDHANSGSSSSQYLSNVFSVISSSHLPFLLKSIPSISIIPPIVTLKSPSSDGYIFATHVCSGMGRVRASIEKCKIPSYYNVLTGSEIKCRCLDFGRVCYTIDEFKVKDSVSEAADEKEKDEKEKVTSDTSNHELPQTVHSSLIQYTPPQHLLVKMTFTEERAMRQSMYDFIEQTGAGVEVLFDEQTHSFEGYYQYGWKEGMEIIVEEEEEENVHEEEIEEIGDQENQEENNDMIEESDSVEDYEDSIDTIEENKGYCHQSTPSPPPPIPPTPPALISGPNLSVASTSTPHNTQTPKKRGRKKKRTRCDLSQKDIETTQSKNLPTRNRLPSIIALKDKENSKFLKKARKRRKPKPPLQEISEDKPAEGMTAMIPIPPSVPRNIPSFSRGVIPVSKRRTISVSPDLVQTSDQEIDPTTPSKKQSLIEEGGQKATKRSLPLPRSGKRQVEGTDQEPAAKEPPHQAIHQDEASEDCDHNARHGSKEEETSGDPFDPKDKEEEEEDNFNTPRSKSRSPEIFDVVDDEGLAISQPGGMN</sequence>
<feature type="compositionally biased region" description="Polar residues" evidence="1">
    <location>
        <begin position="2488"/>
        <end position="2503"/>
    </location>
</feature>
<evidence type="ECO:0008006" key="4">
    <source>
        <dbReference type="Google" id="ProtNLM"/>
    </source>
</evidence>
<dbReference type="EMBL" id="BQXS01012465">
    <property type="protein sequence ID" value="GKT23439.1"/>
    <property type="molecule type" value="Genomic_DNA"/>
</dbReference>
<dbReference type="SUPFAM" id="SSF48371">
    <property type="entry name" value="ARM repeat"/>
    <property type="match status" value="1"/>
</dbReference>
<keyword evidence="3" id="KW-1185">Reference proteome</keyword>
<dbReference type="InterPro" id="IPR016024">
    <property type="entry name" value="ARM-type_fold"/>
</dbReference>
<reference evidence="2" key="1">
    <citation type="submission" date="2022-03" db="EMBL/GenBank/DDBJ databases">
        <title>Draft genome sequence of Aduncisulcus paluster, a free-living microaerophilic Fornicata.</title>
        <authorList>
            <person name="Yuyama I."/>
            <person name="Kume K."/>
            <person name="Tamura T."/>
            <person name="Inagaki Y."/>
            <person name="Hashimoto T."/>
        </authorList>
    </citation>
    <scope>NUCLEOTIDE SEQUENCE</scope>
    <source>
        <strain evidence="2">NY0171</strain>
    </source>
</reference>
<feature type="compositionally biased region" description="Basic and acidic residues" evidence="1">
    <location>
        <begin position="2662"/>
        <end position="2704"/>
    </location>
</feature>
<feature type="compositionally biased region" description="Basic and acidic residues" evidence="1">
    <location>
        <begin position="2319"/>
        <end position="2335"/>
    </location>
</feature>